<dbReference type="InterPro" id="IPR019734">
    <property type="entry name" value="TPR_rpt"/>
</dbReference>
<feature type="domain" description="PLAT" evidence="3">
    <location>
        <begin position="5"/>
        <end position="115"/>
    </location>
</feature>
<feature type="repeat" description="TPR" evidence="2">
    <location>
        <begin position="808"/>
        <end position="841"/>
    </location>
</feature>
<dbReference type="InterPro" id="IPR001024">
    <property type="entry name" value="PLAT/LH2_dom"/>
</dbReference>
<dbReference type="InterPro" id="IPR011990">
    <property type="entry name" value="TPR-like_helical_dom_sf"/>
</dbReference>
<protein>
    <recommendedName>
        <fullName evidence="3">PLAT domain-containing protein</fullName>
    </recommendedName>
</protein>
<dbReference type="Gene3D" id="2.60.60.20">
    <property type="entry name" value="PLAT/LH2 domain"/>
    <property type="match status" value="2"/>
</dbReference>
<dbReference type="PROSITE" id="PS50005">
    <property type="entry name" value="TPR"/>
    <property type="match status" value="2"/>
</dbReference>
<feature type="repeat" description="TPR" evidence="2">
    <location>
        <begin position="766"/>
        <end position="799"/>
    </location>
</feature>
<accession>A0A813ND88</accession>
<dbReference type="InterPro" id="IPR036392">
    <property type="entry name" value="PLAT/LH2_dom_sf"/>
</dbReference>
<dbReference type="Pfam" id="PF01477">
    <property type="entry name" value="PLAT"/>
    <property type="match status" value="1"/>
</dbReference>
<keyword evidence="2" id="KW-0802">TPR repeat</keyword>
<gene>
    <name evidence="4" type="ORF">EDS130_LOCUS1555</name>
</gene>
<evidence type="ECO:0000313" key="5">
    <source>
        <dbReference type="Proteomes" id="UP000663852"/>
    </source>
</evidence>
<dbReference type="SUPFAM" id="SSF49723">
    <property type="entry name" value="Lipase/lipooxygenase domain (PLAT/LH2 domain)"/>
    <property type="match status" value="2"/>
</dbReference>
<evidence type="ECO:0000256" key="2">
    <source>
        <dbReference type="PROSITE-ProRule" id="PRU00339"/>
    </source>
</evidence>
<dbReference type="OrthoDB" id="10004245at2759"/>
<name>A0A813ND88_ADIRI</name>
<feature type="domain" description="PLAT" evidence="3">
    <location>
        <begin position="122"/>
        <end position="248"/>
    </location>
</feature>
<dbReference type="SMART" id="SM00028">
    <property type="entry name" value="TPR"/>
    <property type="match status" value="2"/>
</dbReference>
<evidence type="ECO:0000313" key="4">
    <source>
        <dbReference type="EMBL" id="CAF0738204.1"/>
    </source>
</evidence>
<dbReference type="PANTHER" id="PTHR45901">
    <property type="entry name" value="PROTEIN CBG12474"/>
    <property type="match status" value="1"/>
</dbReference>
<dbReference type="InterPro" id="IPR052970">
    <property type="entry name" value="Inner_ear_hair_cell_LOXHD"/>
</dbReference>
<dbReference type="EMBL" id="CAJNOJ010000004">
    <property type="protein sequence ID" value="CAF0738204.1"/>
    <property type="molecule type" value="Genomic_DNA"/>
</dbReference>
<comment type="caution">
    <text evidence="1">Lacks conserved residue(s) required for the propagation of feature annotation.</text>
</comment>
<dbReference type="Pfam" id="PF13424">
    <property type="entry name" value="TPR_12"/>
    <property type="match status" value="1"/>
</dbReference>
<evidence type="ECO:0000259" key="3">
    <source>
        <dbReference type="PROSITE" id="PS50095"/>
    </source>
</evidence>
<sequence length="868" mass="100602">MISLQTYQLRLKAFFEKKSKSESNNLKIYFKGEHGFTQPINIPLNRLIDDIYKCDIESIDVGNLSYVHIKLDGTDVRLKLNYVEVECDENKIFHFPIDRWLHSDGPAQLDVLVNQGPIELDPIYTVIVHTGSISSSTKASIRFALIGTTSSSLPFVLNTTTASSQPTSSKTNFFQPGSKDTFFISPMKSIDIGQLCDVQFWCDTMDQLPYYCESVEVTNNFTNDKYFFLINQWFGPDLEQQVCVPVTNRSQESKVFTISVKTTNISDTNGENILLIQMRFANDKIYEETLNSSETYQIPFQANHIDFFVVSLNDVGNSQKLYSRASFLWVVQHLTVLCALYRRNTFRYMEYHQHRLRLRVYGLQVYTNVQTCLTFLEKIDEEKIFLIISNRSQSLEDFHRFSQIEKIYLVNSSTNILNDKKYLMAKYVLIKNVDTLYKELQDDIDLCEMDLLRITVSFPSPSQETVLAVNLTKYEASFLFEQMVKEIIYRLKFESGSKDVFIDFCKTHYKNADNELLVIEDFAQNYRPNQALRWLTNSCFISKIINRVLRTFEIDVVYKLGFFIKQIFIQLTRLHEENISAMKQIAVVYRGKTMPNDEFDILIRKNLNGFLAFTSFLIASADKNTSIDFVNRRLELHRDLTGVIFQIDINDAIFDAKTPFSLLKDADMNKNEVCFHLGTVFRIESVEPMAPPNLSGVWLVNLELVHDDNQQLAPILATACSDEVHANPLSFLGKLLIDMGEHHRAEQGLCEILQDASVRSQPRRLTRTHMGLGDLYTFTKDYVKALNHYEQALQTSLIYFPLDHPDVAVFYKSIADNYVYQKNYNRAIENYEKIIELLRNDTQKNHSEYVSDIYNRINEVKQAIVDEK</sequence>
<dbReference type="PANTHER" id="PTHR45901:SF3">
    <property type="entry name" value="LIPOXYGENASE HOMOLOGY DOMAIN-CONTAINING PROTEIN 1"/>
    <property type="match status" value="1"/>
</dbReference>
<evidence type="ECO:0000256" key="1">
    <source>
        <dbReference type="PROSITE-ProRule" id="PRU00152"/>
    </source>
</evidence>
<dbReference type="Proteomes" id="UP000663852">
    <property type="component" value="Unassembled WGS sequence"/>
</dbReference>
<reference evidence="4" key="1">
    <citation type="submission" date="2021-02" db="EMBL/GenBank/DDBJ databases">
        <authorList>
            <person name="Nowell W R."/>
        </authorList>
    </citation>
    <scope>NUCLEOTIDE SEQUENCE</scope>
</reference>
<proteinExistence type="predicted"/>
<organism evidence="4 5">
    <name type="scientific">Adineta ricciae</name>
    <name type="common">Rotifer</name>
    <dbReference type="NCBI Taxonomy" id="249248"/>
    <lineage>
        <taxon>Eukaryota</taxon>
        <taxon>Metazoa</taxon>
        <taxon>Spiralia</taxon>
        <taxon>Gnathifera</taxon>
        <taxon>Rotifera</taxon>
        <taxon>Eurotatoria</taxon>
        <taxon>Bdelloidea</taxon>
        <taxon>Adinetida</taxon>
        <taxon>Adinetidae</taxon>
        <taxon>Adineta</taxon>
    </lineage>
</organism>
<dbReference type="SUPFAM" id="SSF48452">
    <property type="entry name" value="TPR-like"/>
    <property type="match status" value="1"/>
</dbReference>
<dbReference type="AlphaFoldDB" id="A0A813ND88"/>
<comment type="caution">
    <text evidence="4">The sequence shown here is derived from an EMBL/GenBank/DDBJ whole genome shotgun (WGS) entry which is preliminary data.</text>
</comment>
<dbReference type="PROSITE" id="PS50095">
    <property type="entry name" value="PLAT"/>
    <property type="match status" value="2"/>
</dbReference>
<dbReference type="Gene3D" id="1.25.40.10">
    <property type="entry name" value="Tetratricopeptide repeat domain"/>
    <property type="match status" value="1"/>
</dbReference>